<evidence type="ECO:0000313" key="5">
    <source>
        <dbReference type="Proteomes" id="UP000440578"/>
    </source>
</evidence>
<dbReference type="Pfam" id="PF15305">
    <property type="entry name" value="IFT43"/>
    <property type="match status" value="1"/>
</dbReference>
<gene>
    <name evidence="4" type="primary">IFT43_1</name>
    <name evidence="4" type="ORF">FJT64_000530</name>
</gene>
<name>A0A6A4W1T6_AMPAM</name>
<dbReference type="GO" id="GO:0005929">
    <property type="term" value="C:cilium"/>
    <property type="evidence" value="ECO:0007669"/>
    <property type="project" value="TreeGrafter"/>
</dbReference>
<comment type="caution">
    <text evidence="4">The sequence shown here is derived from an EMBL/GenBank/DDBJ whole genome shotgun (WGS) entry which is preliminary data.</text>
</comment>
<feature type="region of interest" description="Disordered" evidence="3">
    <location>
        <begin position="175"/>
        <end position="204"/>
    </location>
</feature>
<keyword evidence="2" id="KW-0970">Cilium biogenesis/degradation</keyword>
<comment type="similarity">
    <text evidence="1">Belongs to the IFT43 family.</text>
</comment>
<protein>
    <submittedName>
        <fullName evidence="4">Intraflagellar transport protein 43</fullName>
    </submittedName>
</protein>
<dbReference type="InterPro" id="IPR029302">
    <property type="entry name" value="IFT43"/>
</dbReference>
<feature type="compositionally biased region" description="Pro residues" evidence="3">
    <location>
        <begin position="25"/>
        <end position="40"/>
    </location>
</feature>
<reference evidence="4 5" key="1">
    <citation type="submission" date="2019-07" db="EMBL/GenBank/DDBJ databases">
        <title>Draft genome assembly of a fouling barnacle, Amphibalanus amphitrite (Darwin, 1854): The first reference genome for Thecostraca.</title>
        <authorList>
            <person name="Kim W."/>
        </authorList>
    </citation>
    <scope>NUCLEOTIDE SEQUENCE [LARGE SCALE GENOMIC DNA]</scope>
    <source>
        <strain evidence="4">SNU_AA5</strain>
        <tissue evidence="4">Soma without cirri and trophi</tissue>
    </source>
</reference>
<evidence type="ECO:0000256" key="1">
    <source>
        <dbReference type="ARBA" id="ARBA00007563"/>
    </source>
</evidence>
<dbReference type="GO" id="GO:0030991">
    <property type="term" value="C:intraciliary transport particle A"/>
    <property type="evidence" value="ECO:0007669"/>
    <property type="project" value="InterPro"/>
</dbReference>
<dbReference type="GO" id="GO:0035721">
    <property type="term" value="P:intraciliary retrograde transport"/>
    <property type="evidence" value="ECO:0007669"/>
    <property type="project" value="TreeGrafter"/>
</dbReference>
<accession>A0A6A4W1T6</accession>
<evidence type="ECO:0000256" key="2">
    <source>
        <dbReference type="ARBA" id="ARBA00022794"/>
    </source>
</evidence>
<evidence type="ECO:0000256" key="3">
    <source>
        <dbReference type="SAM" id="MobiDB-lite"/>
    </source>
</evidence>
<dbReference type="OrthoDB" id="206950at2759"/>
<feature type="compositionally biased region" description="Polar residues" evidence="3">
    <location>
        <begin position="189"/>
        <end position="204"/>
    </location>
</feature>
<proteinExistence type="inferred from homology"/>
<organism evidence="4 5">
    <name type="scientific">Amphibalanus amphitrite</name>
    <name type="common">Striped barnacle</name>
    <name type="synonym">Balanus amphitrite</name>
    <dbReference type="NCBI Taxonomy" id="1232801"/>
    <lineage>
        <taxon>Eukaryota</taxon>
        <taxon>Metazoa</taxon>
        <taxon>Ecdysozoa</taxon>
        <taxon>Arthropoda</taxon>
        <taxon>Crustacea</taxon>
        <taxon>Multicrustacea</taxon>
        <taxon>Cirripedia</taxon>
        <taxon>Thoracica</taxon>
        <taxon>Thoracicalcarea</taxon>
        <taxon>Balanomorpha</taxon>
        <taxon>Balanoidea</taxon>
        <taxon>Balanidae</taxon>
        <taxon>Amphibalaninae</taxon>
        <taxon>Amphibalanus</taxon>
    </lineage>
</organism>
<feature type="compositionally biased region" description="Low complexity" evidence="3">
    <location>
        <begin position="11"/>
        <end position="24"/>
    </location>
</feature>
<keyword evidence="4" id="KW-0282">Flagellum</keyword>
<dbReference type="EMBL" id="VIIS01001476">
    <property type="protein sequence ID" value="KAF0297714.1"/>
    <property type="molecule type" value="Genomic_DNA"/>
</dbReference>
<dbReference type="Proteomes" id="UP000440578">
    <property type="component" value="Unassembled WGS sequence"/>
</dbReference>
<sequence>MGKKKRKAEAEAAAAAAAAAAAGAPPAPGPPPQGPPPAAPDPSAAPQGIGRRRRADFDEPAAKAPDSQTDLQPRVTTWDDDDAEAIPMIPDLDEVMEEDLALQVAPAPMAPVNRVATMQELNEDLQKRPAFMTLDGVDLQLIAKCVQDGRDVEEPDKPWAWDVLFTEIMSEVQDEMAREAVSADPTPQPSTTAVDKRSTTAAKA</sequence>
<feature type="compositionally biased region" description="Polar residues" evidence="3">
    <location>
        <begin position="66"/>
        <end position="75"/>
    </location>
</feature>
<evidence type="ECO:0000313" key="4">
    <source>
        <dbReference type="EMBL" id="KAF0297714.1"/>
    </source>
</evidence>
<dbReference type="PANTHER" id="PTHR33724">
    <property type="entry name" value="INTRAFLAGELLAR TRANSPORT PROTEIN 43 HOMOLOG"/>
    <property type="match status" value="1"/>
</dbReference>
<keyword evidence="4" id="KW-0969">Cilium</keyword>
<dbReference type="PANTHER" id="PTHR33724:SF1">
    <property type="entry name" value="INTRAFLAGELLAR TRANSPORT PROTEIN 43 HOMOLOG"/>
    <property type="match status" value="1"/>
</dbReference>
<keyword evidence="4" id="KW-0966">Cell projection</keyword>
<keyword evidence="5" id="KW-1185">Reference proteome</keyword>
<dbReference type="AlphaFoldDB" id="A0A6A4W1T6"/>
<feature type="region of interest" description="Disordered" evidence="3">
    <location>
        <begin position="1"/>
        <end position="82"/>
    </location>
</feature>